<keyword evidence="2" id="KW-0472">Membrane</keyword>
<reference evidence="3" key="2">
    <citation type="submission" date="2025-08" db="UniProtKB">
        <authorList>
            <consortium name="Ensembl"/>
        </authorList>
    </citation>
    <scope>IDENTIFICATION</scope>
    <source>
        <strain evidence="3">Thoroughbred</strain>
    </source>
</reference>
<name>A0A5F5PTF5_HORSE</name>
<evidence type="ECO:0000313" key="3">
    <source>
        <dbReference type="Ensembl" id="ENSECAP00000051064.2"/>
    </source>
</evidence>
<evidence type="ECO:0000256" key="1">
    <source>
        <dbReference type="SAM" id="MobiDB-lite"/>
    </source>
</evidence>
<dbReference type="Proteomes" id="UP000002281">
    <property type="component" value="Chromosome 10"/>
</dbReference>
<keyword evidence="2" id="KW-1133">Transmembrane helix</keyword>
<feature type="region of interest" description="Disordered" evidence="1">
    <location>
        <begin position="171"/>
        <end position="203"/>
    </location>
</feature>
<dbReference type="AlphaFoldDB" id="A0A5F5PTF5"/>
<gene>
    <name evidence="3" type="primary">SMIM17</name>
</gene>
<evidence type="ECO:0000313" key="4">
    <source>
        <dbReference type="Proteomes" id="UP000002281"/>
    </source>
</evidence>
<keyword evidence="4" id="KW-1185">Reference proteome</keyword>
<feature type="region of interest" description="Disordered" evidence="1">
    <location>
        <begin position="59"/>
        <end position="81"/>
    </location>
</feature>
<dbReference type="GeneTree" id="ENSGT00490000044430"/>
<reference evidence="3 4" key="1">
    <citation type="journal article" date="2009" name="Science">
        <title>Genome sequence, comparative analysis, and population genetics of the domestic horse.</title>
        <authorList>
            <consortium name="Broad Institute Genome Sequencing Platform"/>
            <consortium name="Broad Institute Whole Genome Assembly Team"/>
            <person name="Wade C.M."/>
            <person name="Giulotto E."/>
            <person name="Sigurdsson S."/>
            <person name="Zoli M."/>
            <person name="Gnerre S."/>
            <person name="Imsland F."/>
            <person name="Lear T.L."/>
            <person name="Adelson D.L."/>
            <person name="Bailey E."/>
            <person name="Bellone R.R."/>
            <person name="Bloecker H."/>
            <person name="Distl O."/>
            <person name="Edgar R.C."/>
            <person name="Garber M."/>
            <person name="Leeb T."/>
            <person name="Mauceli E."/>
            <person name="MacLeod J.N."/>
            <person name="Penedo M.C.T."/>
            <person name="Raison J.M."/>
            <person name="Sharpe T."/>
            <person name="Vogel J."/>
            <person name="Andersson L."/>
            <person name="Antczak D.F."/>
            <person name="Biagi T."/>
            <person name="Binns M.M."/>
            <person name="Chowdhary B.P."/>
            <person name="Coleman S.J."/>
            <person name="Della Valle G."/>
            <person name="Fryc S."/>
            <person name="Guerin G."/>
            <person name="Hasegawa T."/>
            <person name="Hill E.W."/>
            <person name="Jurka J."/>
            <person name="Kiialainen A."/>
            <person name="Lindgren G."/>
            <person name="Liu J."/>
            <person name="Magnani E."/>
            <person name="Mickelson J.R."/>
            <person name="Murray J."/>
            <person name="Nergadze S.G."/>
            <person name="Onofrio R."/>
            <person name="Pedroni S."/>
            <person name="Piras M.F."/>
            <person name="Raudsepp T."/>
            <person name="Rocchi M."/>
            <person name="Roeed K.H."/>
            <person name="Ryder O.A."/>
            <person name="Searle S."/>
            <person name="Skow L."/>
            <person name="Swinburne J.E."/>
            <person name="Syvaenen A.C."/>
            <person name="Tozaki T."/>
            <person name="Valberg S.J."/>
            <person name="Vaudin M."/>
            <person name="White J.R."/>
            <person name="Zody M.C."/>
            <person name="Lander E.S."/>
            <person name="Lindblad-Toh K."/>
        </authorList>
    </citation>
    <scope>NUCLEOTIDE SEQUENCE [LARGE SCALE GENOMIC DNA]</scope>
    <source>
        <strain evidence="3 4">Thoroughbred</strain>
    </source>
</reference>
<sequence length="237" mass="26129">MDITYVPISGGWTAHPTLTNIRRTQHHTPATAMRASVTVAPPLPFALPCRHRLPGARRTEKGLSLSPTPPTSHPQPPRLRSRGCCGTNSAVPGQGLVGEAGRTLERVEKKTSALEVPPPGEMQNLRPEQLRGLLEPERTKTLLPRENRAWEKRASITKDWVAVEVGASSCDTDEKDLSSQETGRPQEWSSLEEDDESEGSQGFVEWPKAPQQTTIVLVVCVLFLFLVLTGMPMMFHI</sequence>
<keyword evidence="2" id="KW-0812">Transmembrane</keyword>
<dbReference type="Bgee" id="ENSECAG00000031682">
    <property type="expression patterns" value="Expressed in cerebellum and 5 other cell types or tissues"/>
</dbReference>
<reference evidence="3" key="3">
    <citation type="submission" date="2025-09" db="UniProtKB">
        <authorList>
            <consortium name="Ensembl"/>
        </authorList>
    </citation>
    <scope>IDENTIFICATION</scope>
    <source>
        <strain evidence="3">Thoroughbred</strain>
    </source>
</reference>
<evidence type="ECO:0000256" key="2">
    <source>
        <dbReference type="SAM" id="Phobius"/>
    </source>
</evidence>
<organism evidence="3 4">
    <name type="scientific">Equus caballus</name>
    <name type="common">Horse</name>
    <dbReference type="NCBI Taxonomy" id="9796"/>
    <lineage>
        <taxon>Eukaryota</taxon>
        <taxon>Metazoa</taxon>
        <taxon>Chordata</taxon>
        <taxon>Craniata</taxon>
        <taxon>Vertebrata</taxon>
        <taxon>Euteleostomi</taxon>
        <taxon>Mammalia</taxon>
        <taxon>Eutheria</taxon>
        <taxon>Laurasiatheria</taxon>
        <taxon>Perissodactyla</taxon>
        <taxon>Equidae</taxon>
        <taxon>Equus</taxon>
    </lineage>
</organism>
<feature type="compositionally biased region" description="Pro residues" evidence="1">
    <location>
        <begin position="67"/>
        <end position="77"/>
    </location>
</feature>
<feature type="transmembrane region" description="Helical" evidence="2">
    <location>
        <begin position="215"/>
        <end position="235"/>
    </location>
</feature>
<dbReference type="Ensembl" id="ENSECAT00000065813.2">
    <property type="protein sequence ID" value="ENSECAP00000051064.2"/>
    <property type="gene ID" value="ENSECAG00000031682.3"/>
</dbReference>
<proteinExistence type="predicted"/>
<accession>A0A5F5PTF5</accession>
<protein>
    <submittedName>
        <fullName evidence="3">Small integral membrane protein 17</fullName>
    </submittedName>
</protein>